<evidence type="ECO:0000313" key="3">
    <source>
        <dbReference type="Proteomes" id="UP000243542"/>
    </source>
</evidence>
<keyword evidence="1" id="KW-0812">Transmembrane</keyword>
<dbReference type="Proteomes" id="UP000243542">
    <property type="component" value="Unassembled WGS sequence"/>
</dbReference>
<evidence type="ECO:0000256" key="1">
    <source>
        <dbReference type="SAM" id="Phobius"/>
    </source>
</evidence>
<proteinExistence type="predicted"/>
<organism evidence="2 3">
    <name type="scientific">Amycolatopsis sulphurea</name>
    <dbReference type="NCBI Taxonomy" id="76022"/>
    <lineage>
        <taxon>Bacteria</taxon>
        <taxon>Bacillati</taxon>
        <taxon>Actinomycetota</taxon>
        <taxon>Actinomycetes</taxon>
        <taxon>Pseudonocardiales</taxon>
        <taxon>Pseudonocardiaceae</taxon>
        <taxon>Amycolatopsis</taxon>
    </lineage>
</organism>
<comment type="caution">
    <text evidence="2">The sequence shown here is derived from an EMBL/GenBank/DDBJ whole genome shotgun (WGS) entry which is preliminary data.</text>
</comment>
<dbReference type="AlphaFoldDB" id="A0A2A9FHG2"/>
<keyword evidence="1" id="KW-0472">Membrane</keyword>
<accession>A0A2A9FHG2</accession>
<name>A0A2A9FHG2_9PSEU</name>
<dbReference type="RefSeq" id="WP_170069941.1">
    <property type="nucleotide sequence ID" value="NZ_JBIAKZ010000003.1"/>
</dbReference>
<evidence type="ECO:0000313" key="2">
    <source>
        <dbReference type="EMBL" id="PFG50588.1"/>
    </source>
</evidence>
<keyword evidence="3" id="KW-1185">Reference proteome</keyword>
<reference evidence="2 3" key="1">
    <citation type="submission" date="2017-10" db="EMBL/GenBank/DDBJ databases">
        <title>Sequencing the genomes of 1000 actinobacteria strains.</title>
        <authorList>
            <person name="Klenk H.-P."/>
        </authorList>
    </citation>
    <scope>NUCLEOTIDE SEQUENCE [LARGE SCALE GENOMIC DNA]</scope>
    <source>
        <strain evidence="2 3">DSM 46092</strain>
    </source>
</reference>
<feature type="transmembrane region" description="Helical" evidence="1">
    <location>
        <begin position="20"/>
        <end position="44"/>
    </location>
</feature>
<protein>
    <submittedName>
        <fullName evidence="2">Uncharacterized protein</fullName>
    </submittedName>
</protein>
<gene>
    <name evidence="2" type="ORF">ATK36_5830</name>
</gene>
<dbReference type="EMBL" id="PDJK01000002">
    <property type="protein sequence ID" value="PFG50588.1"/>
    <property type="molecule type" value="Genomic_DNA"/>
</dbReference>
<keyword evidence="1" id="KW-1133">Transmembrane helix</keyword>
<sequence>MATGTHLLMPGFGDVAGIPIPGWAGTVIVVACAVSALVVLLVIVRNRRR</sequence>